<dbReference type="KEGG" id="nall:PP769_15720"/>
<dbReference type="AlphaFoldDB" id="A0AA96GGQ8"/>
<gene>
    <name evidence="2" type="ORF">PP769_15720</name>
</gene>
<organism evidence="2 3">
    <name type="scientific">Candidatus Nitrospira allomarina</name>
    <dbReference type="NCBI Taxonomy" id="3020900"/>
    <lineage>
        <taxon>Bacteria</taxon>
        <taxon>Pseudomonadati</taxon>
        <taxon>Nitrospirota</taxon>
        <taxon>Nitrospiria</taxon>
        <taxon>Nitrospirales</taxon>
        <taxon>Nitrospiraceae</taxon>
        <taxon>Nitrospira</taxon>
    </lineage>
</organism>
<evidence type="ECO:0000313" key="3">
    <source>
        <dbReference type="Proteomes" id="UP001302719"/>
    </source>
</evidence>
<dbReference type="RefSeq" id="WP_312641835.1">
    <property type="nucleotide sequence ID" value="NZ_CP116967.1"/>
</dbReference>
<dbReference type="EMBL" id="CP116967">
    <property type="protein sequence ID" value="WNM57401.1"/>
    <property type="molecule type" value="Genomic_DNA"/>
</dbReference>
<feature type="coiled-coil region" evidence="1">
    <location>
        <begin position="11"/>
        <end position="38"/>
    </location>
</feature>
<protein>
    <submittedName>
        <fullName evidence="2">DUF465 domain-containing protein</fullName>
    </submittedName>
</protein>
<dbReference type="InterPro" id="IPR038444">
    <property type="entry name" value="DUF465_sf"/>
</dbReference>
<reference evidence="2 3" key="1">
    <citation type="submission" date="2023-01" db="EMBL/GenBank/DDBJ databases">
        <title>Cultivation and genomic characterization of new, ubiquitous marine nitrite-oxidizing bacteria from the Nitrospirales.</title>
        <authorList>
            <person name="Mueller A.J."/>
            <person name="Daebeler A."/>
            <person name="Herbold C.W."/>
            <person name="Kirkegaard R.H."/>
            <person name="Daims H."/>
        </authorList>
    </citation>
    <scope>NUCLEOTIDE SEQUENCE [LARGE SCALE GENOMIC DNA]</scope>
    <source>
        <strain evidence="2 3">VA</strain>
    </source>
</reference>
<accession>A0AA96GGQ8</accession>
<proteinExistence type="predicted"/>
<keyword evidence="3" id="KW-1185">Reference proteome</keyword>
<keyword evidence="1" id="KW-0175">Coiled coil</keyword>
<name>A0AA96GGQ8_9BACT</name>
<sequence>MVTDEQIAENLRASNVEYQELEESHHRLDLELQQLLKHHVLTPQEEILKKHLQKEKLGKKDRMAALIREHRASCDNAKTPG</sequence>
<dbReference type="Proteomes" id="UP001302719">
    <property type="component" value="Chromosome"/>
</dbReference>
<dbReference type="Gene3D" id="6.10.280.50">
    <property type="match status" value="1"/>
</dbReference>
<evidence type="ECO:0000313" key="2">
    <source>
        <dbReference type="EMBL" id="WNM57401.1"/>
    </source>
</evidence>
<evidence type="ECO:0000256" key="1">
    <source>
        <dbReference type="SAM" id="Coils"/>
    </source>
</evidence>